<dbReference type="GO" id="GO:0005829">
    <property type="term" value="C:cytosol"/>
    <property type="evidence" value="ECO:0007669"/>
    <property type="project" value="TreeGrafter"/>
</dbReference>
<comment type="similarity">
    <text evidence="1">Belongs to the TIP41 family.</text>
</comment>
<dbReference type="EMBL" id="JANBUL010000136">
    <property type="protein sequence ID" value="KAJ2780491.1"/>
    <property type="molecule type" value="Genomic_DNA"/>
</dbReference>
<dbReference type="Pfam" id="PF04176">
    <property type="entry name" value="TIP41"/>
    <property type="match status" value="1"/>
</dbReference>
<dbReference type="PANTHER" id="PTHR21021">
    <property type="entry name" value="GAF/PUTATIVE CYTOSKELETAL PROTEIN"/>
    <property type="match status" value="1"/>
</dbReference>
<dbReference type="InterPro" id="IPR051330">
    <property type="entry name" value="Phosphatase_reg/MetRdx"/>
</dbReference>
<protein>
    <submittedName>
        <fullName evidence="2">Tap42 interacting protein</fullName>
    </submittedName>
</protein>
<keyword evidence="3" id="KW-1185">Reference proteome</keyword>
<dbReference type="AlphaFoldDB" id="A0A9W8HC51"/>
<organism evidence="2 3">
    <name type="scientific">Coemansia javaensis</name>
    <dbReference type="NCBI Taxonomy" id="2761396"/>
    <lineage>
        <taxon>Eukaryota</taxon>
        <taxon>Fungi</taxon>
        <taxon>Fungi incertae sedis</taxon>
        <taxon>Zoopagomycota</taxon>
        <taxon>Kickxellomycotina</taxon>
        <taxon>Kickxellomycetes</taxon>
        <taxon>Kickxellales</taxon>
        <taxon>Kickxellaceae</taxon>
        <taxon>Coemansia</taxon>
    </lineage>
</organism>
<dbReference type="PANTHER" id="PTHR21021:SF16">
    <property type="entry name" value="TIP41-LIKE PROTEIN"/>
    <property type="match status" value="1"/>
</dbReference>
<dbReference type="InterPro" id="IPR007303">
    <property type="entry name" value="TIP41-like"/>
</dbReference>
<evidence type="ECO:0000313" key="2">
    <source>
        <dbReference type="EMBL" id="KAJ2780491.1"/>
    </source>
</evidence>
<evidence type="ECO:0000256" key="1">
    <source>
        <dbReference type="ARBA" id="ARBA00006658"/>
    </source>
</evidence>
<dbReference type="Proteomes" id="UP001140217">
    <property type="component" value="Unassembled WGS sequence"/>
</dbReference>
<evidence type="ECO:0000313" key="3">
    <source>
        <dbReference type="Proteomes" id="UP001140217"/>
    </source>
</evidence>
<name>A0A9W8HC51_9FUNG</name>
<comment type="caution">
    <text evidence="2">The sequence shown here is derived from an EMBL/GenBank/DDBJ whole genome shotgun (WGS) entry which is preliminary data.</text>
</comment>
<accession>A0A9W8HC51</accession>
<sequence>MSQHEAIEAAGDGATGVRVGGWEITSCRRPILNNAAIEEHSAALGFNVPEMIFGNSYLRARHCATGHTLELRALDALRLVDTGPDSAKAVQVRIAEGWTESSRHNRGDITDVIKPFDWTFTTRYRGTASGLAFAASDTGIDYQKLMVREEILFYDENVLYEDDLGDNGCSQLAYRVRVMPSGFFVLQRFFLRVDGVLFRIFDTRIYHEFGSDAVIREFSTREMPFDDVRGLLPKKKRGGGDDDDLSLLNDIPFVDSVIKNPVVECEAARL</sequence>
<dbReference type="GO" id="GO:0031929">
    <property type="term" value="P:TOR signaling"/>
    <property type="evidence" value="ECO:0007669"/>
    <property type="project" value="TreeGrafter"/>
</dbReference>
<gene>
    <name evidence="2" type="primary">TIP41</name>
    <name evidence="2" type="ORF">H4R18_003435</name>
</gene>
<dbReference type="OrthoDB" id="10253878at2759"/>
<proteinExistence type="inferred from homology"/>
<reference evidence="2" key="1">
    <citation type="submission" date="2022-07" db="EMBL/GenBank/DDBJ databases">
        <title>Phylogenomic reconstructions and comparative analyses of Kickxellomycotina fungi.</title>
        <authorList>
            <person name="Reynolds N.K."/>
            <person name="Stajich J.E."/>
            <person name="Barry K."/>
            <person name="Grigoriev I.V."/>
            <person name="Crous P."/>
            <person name="Smith M.E."/>
        </authorList>
    </citation>
    <scope>NUCLEOTIDE SEQUENCE</scope>
    <source>
        <strain evidence="2">NBRC 105414</strain>
    </source>
</reference>